<dbReference type="Pfam" id="PF16152">
    <property type="entry name" value="DUF4860"/>
    <property type="match status" value="1"/>
</dbReference>
<evidence type="ECO:0000313" key="3">
    <source>
        <dbReference type="Proteomes" id="UP000664545"/>
    </source>
</evidence>
<feature type="transmembrane region" description="Helical" evidence="1">
    <location>
        <begin position="12"/>
        <end position="37"/>
    </location>
</feature>
<keyword evidence="1" id="KW-0472">Membrane</keyword>
<comment type="caution">
    <text evidence="2">The sequence shown here is derived from an EMBL/GenBank/DDBJ whole genome shotgun (WGS) entry which is preliminary data.</text>
</comment>
<protein>
    <submittedName>
        <fullName evidence="2">DUF4860 domain-containing protein</fullName>
    </submittedName>
</protein>
<dbReference type="InterPro" id="IPR032340">
    <property type="entry name" value="DUF4860"/>
</dbReference>
<keyword evidence="1" id="KW-1133">Transmembrane helix</keyword>
<accession>A0A939D9T5</accession>
<reference evidence="2" key="1">
    <citation type="submission" date="2021-02" db="EMBL/GenBank/DDBJ databases">
        <title>Abyssanaerobacter marinus gen.nov., sp., nov, anaerobic bacterium isolated from the Onnuri vent field of Indian Ocean and suggestion of Mogibacteriaceae fam. nov., and proposal of reclassification of ambiguous this family's genus member.</title>
        <authorList>
            <person name="Kim Y.J."/>
            <person name="Yang J.-A."/>
        </authorList>
    </citation>
    <scope>NUCLEOTIDE SEQUENCE</scope>
    <source>
        <strain evidence="2">DSM 2634</strain>
    </source>
</reference>
<keyword evidence="1" id="KW-0812">Transmembrane</keyword>
<evidence type="ECO:0000256" key="1">
    <source>
        <dbReference type="SAM" id="Phobius"/>
    </source>
</evidence>
<name>A0A939D9T5_CLOAM</name>
<dbReference type="AlphaFoldDB" id="A0A939D9T5"/>
<organism evidence="2 3">
    <name type="scientific">Clostridium aminobutyricum</name>
    <dbReference type="NCBI Taxonomy" id="33953"/>
    <lineage>
        <taxon>Bacteria</taxon>
        <taxon>Bacillati</taxon>
        <taxon>Bacillota</taxon>
        <taxon>Clostridia</taxon>
        <taxon>Eubacteriales</taxon>
        <taxon>Clostridiaceae</taxon>
        <taxon>Clostridium</taxon>
    </lineage>
</organism>
<keyword evidence="3" id="KW-1185">Reference proteome</keyword>
<sequence>MGKNQKTGRRQSVQFLFMMVLFFAMSICALFTILLGAQVYQNITDRMEQNFVGTTALSYISNKVKQGDEAGMVSVVTIEGTSVLKINQIYGEDIYSTLIYYRDGQIKELFSKEDSGLTLDDGMDIMKSEGIHFKLLKKNLLEVETDGKNSGSMILTLRSGEV</sequence>
<dbReference type="Proteomes" id="UP000664545">
    <property type="component" value="Unassembled WGS sequence"/>
</dbReference>
<gene>
    <name evidence="2" type="ORF">JYB65_08465</name>
</gene>
<dbReference type="RefSeq" id="WP_206582237.1">
    <property type="nucleotide sequence ID" value="NZ_JAFJZZ010000003.1"/>
</dbReference>
<evidence type="ECO:0000313" key="2">
    <source>
        <dbReference type="EMBL" id="MBN7773393.1"/>
    </source>
</evidence>
<dbReference type="EMBL" id="JAFJZZ010000003">
    <property type="protein sequence ID" value="MBN7773393.1"/>
    <property type="molecule type" value="Genomic_DNA"/>
</dbReference>
<proteinExistence type="predicted"/>